<gene>
    <name evidence="1" type="ORF">P167DRAFT_178522</name>
</gene>
<dbReference type="InParanoid" id="A0A3N4KAA2"/>
<keyword evidence="2" id="KW-1185">Reference proteome</keyword>
<dbReference type="AlphaFoldDB" id="A0A3N4KAA2"/>
<dbReference type="Proteomes" id="UP000277580">
    <property type="component" value="Unassembled WGS sequence"/>
</dbReference>
<sequence>MLSLLITYLAPGFAQDQKAKPLPKRPICWRIGVIPLEWSRDDLVRHLQAFDESLQKLEGHWLSLFPAYSGNTQTALLNLELPLQYFQNLNSDETTAITIRHLSKEGEKIEVDLSIDCHFHGLTPVNTPTGDNIIE</sequence>
<dbReference type="EMBL" id="ML119377">
    <property type="protein sequence ID" value="RPB06398.1"/>
    <property type="molecule type" value="Genomic_DNA"/>
</dbReference>
<dbReference type="OrthoDB" id="7464126at2759"/>
<protein>
    <submittedName>
        <fullName evidence="1">Uncharacterized protein</fullName>
    </submittedName>
</protein>
<evidence type="ECO:0000313" key="1">
    <source>
        <dbReference type="EMBL" id="RPB06398.1"/>
    </source>
</evidence>
<evidence type="ECO:0000313" key="2">
    <source>
        <dbReference type="Proteomes" id="UP000277580"/>
    </source>
</evidence>
<name>A0A3N4KAA2_9PEZI</name>
<reference evidence="1 2" key="1">
    <citation type="journal article" date="2018" name="Nat. Ecol. Evol.">
        <title>Pezizomycetes genomes reveal the molecular basis of ectomycorrhizal truffle lifestyle.</title>
        <authorList>
            <person name="Murat C."/>
            <person name="Payen T."/>
            <person name="Noel B."/>
            <person name="Kuo A."/>
            <person name="Morin E."/>
            <person name="Chen J."/>
            <person name="Kohler A."/>
            <person name="Krizsan K."/>
            <person name="Balestrini R."/>
            <person name="Da Silva C."/>
            <person name="Montanini B."/>
            <person name="Hainaut M."/>
            <person name="Levati E."/>
            <person name="Barry K.W."/>
            <person name="Belfiori B."/>
            <person name="Cichocki N."/>
            <person name="Clum A."/>
            <person name="Dockter R.B."/>
            <person name="Fauchery L."/>
            <person name="Guy J."/>
            <person name="Iotti M."/>
            <person name="Le Tacon F."/>
            <person name="Lindquist E.A."/>
            <person name="Lipzen A."/>
            <person name="Malagnac F."/>
            <person name="Mello A."/>
            <person name="Molinier V."/>
            <person name="Miyauchi S."/>
            <person name="Poulain J."/>
            <person name="Riccioni C."/>
            <person name="Rubini A."/>
            <person name="Sitrit Y."/>
            <person name="Splivallo R."/>
            <person name="Traeger S."/>
            <person name="Wang M."/>
            <person name="Zifcakova L."/>
            <person name="Wipf D."/>
            <person name="Zambonelli A."/>
            <person name="Paolocci F."/>
            <person name="Nowrousian M."/>
            <person name="Ottonello S."/>
            <person name="Baldrian P."/>
            <person name="Spatafora J.W."/>
            <person name="Henrissat B."/>
            <person name="Nagy L.G."/>
            <person name="Aury J.M."/>
            <person name="Wincker P."/>
            <person name="Grigoriev I.V."/>
            <person name="Bonfante P."/>
            <person name="Martin F.M."/>
        </authorList>
    </citation>
    <scope>NUCLEOTIDE SEQUENCE [LARGE SCALE GENOMIC DNA]</scope>
    <source>
        <strain evidence="1 2">CCBAS932</strain>
    </source>
</reference>
<proteinExistence type="predicted"/>
<accession>A0A3N4KAA2</accession>
<organism evidence="1 2">
    <name type="scientific">Morchella conica CCBAS932</name>
    <dbReference type="NCBI Taxonomy" id="1392247"/>
    <lineage>
        <taxon>Eukaryota</taxon>
        <taxon>Fungi</taxon>
        <taxon>Dikarya</taxon>
        <taxon>Ascomycota</taxon>
        <taxon>Pezizomycotina</taxon>
        <taxon>Pezizomycetes</taxon>
        <taxon>Pezizales</taxon>
        <taxon>Morchellaceae</taxon>
        <taxon>Morchella</taxon>
    </lineage>
</organism>